<dbReference type="InterPro" id="IPR000160">
    <property type="entry name" value="GGDEF_dom"/>
</dbReference>
<evidence type="ECO:0000259" key="3">
    <source>
        <dbReference type="PROSITE" id="PS50887"/>
    </source>
</evidence>
<feature type="domain" description="PAC" evidence="2">
    <location>
        <begin position="89"/>
        <end position="141"/>
    </location>
</feature>
<feature type="domain" description="PAS" evidence="1">
    <location>
        <begin position="17"/>
        <end position="56"/>
    </location>
</feature>
<reference evidence="4 5" key="1">
    <citation type="submission" date="2021-03" db="EMBL/GenBank/DDBJ databases">
        <title>Genomic Encyclopedia of Type Strains, Phase IV (KMG-IV): sequencing the most valuable type-strain genomes for metagenomic binning, comparative biology and taxonomic classification.</title>
        <authorList>
            <person name="Goeker M."/>
        </authorList>
    </citation>
    <scope>NUCLEOTIDE SEQUENCE [LARGE SCALE GENOMIC DNA]</scope>
    <source>
        <strain evidence="4 5">DSM 26048</strain>
    </source>
</reference>
<dbReference type="InterPro" id="IPR052163">
    <property type="entry name" value="DGC-Regulatory_Protein"/>
</dbReference>
<dbReference type="PANTHER" id="PTHR46663">
    <property type="entry name" value="DIGUANYLATE CYCLASE DGCT-RELATED"/>
    <property type="match status" value="1"/>
</dbReference>
<evidence type="ECO:0000259" key="1">
    <source>
        <dbReference type="PROSITE" id="PS50112"/>
    </source>
</evidence>
<dbReference type="InterPro" id="IPR000700">
    <property type="entry name" value="PAS-assoc_C"/>
</dbReference>
<dbReference type="Gene3D" id="3.30.70.270">
    <property type="match status" value="1"/>
</dbReference>
<dbReference type="Pfam" id="PF00990">
    <property type="entry name" value="GGDEF"/>
    <property type="match status" value="1"/>
</dbReference>
<sequence>MPVCDYNELSGDLCVDLESFLRQIVQEAWDMVGLTDIYGKLLYASDSCDRVIGFRPPNNLEELLSRIDHGYRMDVRKLFFKVIQSGNKEKVEYLFQHANEGWIWLETVAIPIRDVGGEIRQIALVTNDITLRKQQESRLISLAYHDPLTGLPNRRLFKEHLNQALLQARRTGKQLALLYVDIDDFKMINDTMGHDIGDSFLQDFASRIRNCLREVDMFARMGGDEFTILLPMMDSAENVETVARRIFRSIEKPYQLGEHSFHATVSMGIALYPRDGDDFNVLLKHVDMALYQVKEKGRNAFRFFHSDR</sequence>
<accession>A0ABS4J5B6</accession>
<comment type="caution">
    <text evidence="4">The sequence shown here is derived from an EMBL/GenBank/DDBJ whole genome shotgun (WGS) entry which is preliminary data.</text>
</comment>
<dbReference type="Proteomes" id="UP001519287">
    <property type="component" value="Unassembled WGS sequence"/>
</dbReference>
<dbReference type="SUPFAM" id="SSF55785">
    <property type="entry name" value="PYP-like sensor domain (PAS domain)"/>
    <property type="match status" value="1"/>
</dbReference>
<dbReference type="CDD" id="cd01949">
    <property type="entry name" value="GGDEF"/>
    <property type="match status" value="1"/>
</dbReference>
<dbReference type="NCBIfam" id="TIGR00254">
    <property type="entry name" value="GGDEF"/>
    <property type="match status" value="1"/>
</dbReference>
<dbReference type="InterPro" id="IPR001610">
    <property type="entry name" value="PAC"/>
</dbReference>
<dbReference type="Pfam" id="PF00989">
    <property type="entry name" value="PAS"/>
    <property type="match status" value="1"/>
</dbReference>
<dbReference type="InterPro" id="IPR000014">
    <property type="entry name" value="PAS"/>
</dbReference>
<dbReference type="PANTHER" id="PTHR46663:SF3">
    <property type="entry name" value="SLL0267 PROTEIN"/>
    <property type="match status" value="1"/>
</dbReference>
<dbReference type="SMART" id="SM00086">
    <property type="entry name" value="PAC"/>
    <property type="match status" value="1"/>
</dbReference>
<evidence type="ECO:0000313" key="5">
    <source>
        <dbReference type="Proteomes" id="UP001519287"/>
    </source>
</evidence>
<evidence type="ECO:0000259" key="2">
    <source>
        <dbReference type="PROSITE" id="PS50113"/>
    </source>
</evidence>
<evidence type="ECO:0000313" key="4">
    <source>
        <dbReference type="EMBL" id="MBP1995029.1"/>
    </source>
</evidence>
<dbReference type="InterPro" id="IPR013767">
    <property type="entry name" value="PAS_fold"/>
</dbReference>
<proteinExistence type="predicted"/>
<feature type="domain" description="GGDEF" evidence="3">
    <location>
        <begin position="173"/>
        <end position="306"/>
    </location>
</feature>
<dbReference type="InterPro" id="IPR035965">
    <property type="entry name" value="PAS-like_dom_sf"/>
</dbReference>
<dbReference type="InterPro" id="IPR043128">
    <property type="entry name" value="Rev_trsase/Diguanyl_cyclase"/>
</dbReference>
<gene>
    <name evidence="4" type="ORF">J2Z66_006671</name>
</gene>
<keyword evidence="5" id="KW-1185">Reference proteome</keyword>
<dbReference type="InterPro" id="IPR029787">
    <property type="entry name" value="Nucleotide_cyclase"/>
</dbReference>
<organism evidence="4 5">
    <name type="scientific">Paenibacillus eucommiae</name>
    <dbReference type="NCBI Taxonomy" id="1355755"/>
    <lineage>
        <taxon>Bacteria</taxon>
        <taxon>Bacillati</taxon>
        <taxon>Bacillota</taxon>
        <taxon>Bacilli</taxon>
        <taxon>Bacillales</taxon>
        <taxon>Paenibacillaceae</taxon>
        <taxon>Paenibacillus</taxon>
    </lineage>
</organism>
<dbReference type="Gene3D" id="3.30.450.20">
    <property type="entry name" value="PAS domain"/>
    <property type="match status" value="1"/>
</dbReference>
<name>A0ABS4J5B6_9BACL</name>
<dbReference type="NCBIfam" id="TIGR00229">
    <property type="entry name" value="sensory_box"/>
    <property type="match status" value="1"/>
</dbReference>
<dbReference type="SMART" id="SM00267">
    <property type="entry name" value="GGDEF"/>
    <property type="match status" value="1"/>
</dbReference>
<dbReference type="PROSITE" id="PS50113">
    <property type="entry name" value="PAC"/>
    <property type="match status" value="1"/>
</dbReference>
<dbReference type="PROSITE" id="PS50112">
    <property type="entry name" value="PAS"/>
    <property type="match status" value="1"/>
</dbReference>
<dbReference type="EMBL" id="JAGGLB010000030">
    <property type="protein sequence ID" value="MBP1995029.1"/>
    <property type="molecule type" value="Genomic_DNA"/>
</dbReference>
<dbReference type="CDD" id="cd00130">
    <property type="entry name" value="PAS"/>
    <property type="match status" value="1"/>
</dbReference>
<protein>
    <submittedName>
        <fullName evidence="4">Diguanylate cyclase (GGDEF)-like protein/PAS domain S-box-containing protein</fullName>
    </submittedName>
</protein>
<dbReference type="RefSeq" id="WP_209976854.1">
    <property type="nucleotide sequence ID" value="NZ_JAGGLB010000030.1"/>
</dbReference>
<dbReference type="SUPFAM" id="SSF55073">
    <property type="entry name" value="Nucleotide cyclase"/>
    <property type="match status" value="1"/>
</dbReference>
<dbReference type="PROSITE" id="PS50887">
    <property type="entry name" value="GGDEF"/>
    <property type="match status" value="1"/>
</dbReference>